<dbReference type="Proteomes" id="UP000277300">
    <property type="component" value="Unassembled WGS sequence"/>
</dbReference>
<feature type="domain" description="ABC transporter" evidence="2">
    <location>
        <begin position="40"/>
        <end position="73"/>
    </location>
</feature>
<dbReference type="EMBL" id="MBDO02000439">
    <property type="protein sequence ID" value="RLN55355.1"/>
    <property type="molecule type" value="Genomic_DNA"/>
</dbReference>
<evidence type="ECO:0000313" key="4">
    <source>
        <dbReference type="Proteomes" id="UP000277300"/>
    </source>
</evidence>
<proteinExistence type="predicted"/>
<gene>
    <name evidence="3" type="ORF">BBP00_00008526</name>
</gene>
<evidence type="ECO:0000256" key="1">
    <source>
        <dbReference type="ARBA" id="ARBA00022448"/>
    </source>
</evidence>
<dbReference type="PANTHER" id="PTHR19241">
    <property type="entry name" value="ATP-BINDING CASSETTE TRANSPORTER"/>
    <property type="match status" value="1"/>
</dbReference>
<dbReference type="AlphaFoldDB" id="A0A3F2RF86"/>
<keyword evidence="1" id="KW-0813">Transport</keyword>
<accession>A0A3F2RF86</accession>
<dbReference type="OrthoDB" id="126396at2759"/>
<evidence type="ECO:0000259" key="2">
    <source>
        <dbReference type="Pfam" id="PF00005"/>
    </source>
</evidence>
<dbReference type="GO" id="GO:0005524">
    <property type="term" value="F:ATP binding"/>
    <property type="evidence" value="ECO:0007669"/>
    <property type="project" value="InterPro"/>
</dbReference>
<evidence type="ECO:0000313" key="3">
    <source>
        <dbReference type="EMBL" id="RLN55355.1"/>
    </source>
</evidence>
<comment type="caution">
    <text evidence="3">The sequence shown here is derived from an EMBL/GenBank/DDBJ whole genome shotgun (WGS) entry which is preliminary data.</text>
</comment>
<dbReference type="InterPro" id="IPR003439">
    <property type="entry name" value="ABC_transporter-like_ATP-bd"/>
</dbReference>
<dbReference type="InterPro" id="IPR027417">
    <property type="entry name" value="P-loop_NTPase"/>
</dbReference>
<organism evidence="3 4">
    <name type="scientific">Phytophthora kernoviae</name>
    <dbReference type="NCBI Taxonomy" id="325452"/>
    <lineage>
        <taxon>Eukaryota</taxon>
        <taxon>Sar</taxon>
        <taxon>Stramenopiles</taxon>
        <taxon>Oomycota</taxon>
        <taxon>Peronosporomycetes</taxon>
        <taxon>Peronosporales</taxon>
        <taxon>Peronosporaceae</taxon>
        <taxon>Phytophthora</taxon>
    </lineage>
</organism>
<dbReference type="SUPFAM" id="SSF52540">
    <property type="entry name" value="P-loop containing nucleoside triphosphate hydrolases"/>
    <property type="match status" value="1"/>
</dbReference>
<dbReference type="Gene3D" id="3.40.50.300">
    <property type="entry name" value="P-loop containing nucleotide triphosphate hydrolases"/>
    <property type="match status" value="1"/>
</dbReference>
<sequence>MGFSVTPSRDNRTTPVSVAFKDLWYSVPDPNNPINTIDLLKGISGYALPGTITALMGSSGAGKTTLMDVVAGRKT</sequence>
<name>A0A3F2RF86_9STRA</name>
<reference evidence="3 4" key="1">
    <citation type="submission" date="2018-07" db="EMBL/GenBank/DDBJ databases">
        <title>Genome sequencing of oomycete isolates from Chile give support for New Zealand origin for Phytophthora kernoviae and make available the first Nothophytophthora sp. genome.</title>
        <authorList>
            <person name="Studholme D.J."/>
            <person name="Sanfuentes E."/>
            <person name="Panda P."/>
            <person name="Hill R."/>
            <person name="Sambles C."/>
            <person name="Grant M."/>
            <person name="Williams N.M."/>
            <person name="Mcdougal R.L."/>
        </authorList>
    </citation>
    <scope>NUCLEOTIDE SEQUENCE [LARGE SCALE GENOMIC DNA]</scope>
    <source>
        <strain evidence="3">Chile6</strain>
    </source>
</reference>
<feature type="non-terminal residue" evidence="3">
    <location>
        <position position="75"/>
    </location>
</feature>
<dbReference type="GO" id="GO:0016887">
    <property type="term" value="F:ATP hydrolysis activity"/>
    <property type="evidence" value="ECO:0007669"/>
    <property type="project" value="InterPro"/>
</dbReference>
<dbReference type="Pfam" id="PF00005">
    <property type="entry name" value="ABC_tran"/>
    <property type="match status" value="1"/>
</dbReference>
<protein>
    <recommendedName>
        <fullName evidence="2">ABC transporter domain-containing protein</fullName>
    </recommendedName>
</protein>